<evidence type="ECO:0000256" key="7">
    <source>
        <dbReference type="ARBA" id="ARBA00023180"/>
    </source>
</evidence>
<keyword evidence="10" id="KW-0732">Signal</keyword>
<dbReference type="InterPro" id="IPR001148">
    <property type="entry name" value="CA_dom"/>
</dbReference>
<evidence type="ECO:0000256" key="1">
    <source>
        <dbReference type="ARBA" id="ARBA00004613"/>
    </source>
</evidence>
<keyword evidence="5" id="KW-0479">Metal-binding</keyword>
<dbReference type="SMART" id="SM01057">
    <property type="entry name" value="Carb_anhydrase"/>
    <property type="match status" value="1"/>
</dbReference>
<proteinExistence type="inferred from homology"/>
<evidence type="ECO:0000256" key="2">
    <source>
        <dbReference type="ARBA" id="ARBA00010718"/>
    </source>
</evidence>
<evidence type="ECO:0000256" key="9">
    <source>
        <dbReference type="ARBA" id="ARBA00048348"/>
    </source>
</evidence>
<keyword evidence="4" id="KW-0964">Secreted</keyword>
<dbReference type="PANTHER" id="PTHR18952:SF265">
    <property type="entry name" value="CARBONIC ANHYDRASE"/>
    <property type="match status" value="1"/>
</dbReference>
<dbReference type="InterPro" id="IPR023561">
    <property type="entry name" value="Carbonic_anhydrase_a-class"/>
</dbReference>
<keyword evidence="7" id="KW-0325">Glycoprotein</keyword>
<dbReference type="PANTHER" id="PTHR18952">
    <property type="entry name" value="CARBONIC ANHYDRASE"/>
    <property type="match status" value="1"/>
</dbReference>
<feature type="chain" id="PRO_5034294463" description="carbonic anhydrase" evidence="10">
    <location>
        <begin position="17"/>
        <end position="311"/>
    </location>
</feature>
<protein>
    <recommendedName>
        <fullName evidence="3">carbonic anhydrase</fullName>
        <ecNumber evidence="3">4.2.1.1</ecNumber>
    </recommendedName>
</protein>
<dbReference type="InterPro" id="IPR036398">
    <property type="entry name" value="CA_dom_sf"/>
</dbReference>
<evidence type="ECO:0000259" key="11">
    <source>
        <dbReference type="PROSITE" id="PS51144"/>
    </source>
</evidence>
<dbReference type="RefSeq" id="XP_022312365.1">
    <property type="nucleotide sequence ID" value="XM_022456657.1"/>
</dbReference>
<dbReference type="Proteomes" id="UP000694844">
    <property type="component" value="Chromosome 10"/>
</dbReference>
<dbReference type="OrthoDB" id="429145at2759"/>
<dbReference type="GO" id="GO:0004089">
    <property type="term" value="F:carbonate dehydratase activity"/>
    <property type="evidence" value="ECO:0007669"/>
    <property type="project" value="UniProtKB-EC"/>
</dbReference>
<comment type="similarity">
    <text evidence="2">Belongs to the alpha-carbonic anhydrase family.</text>
</comment>
<feature type="domain" description="Alpha-carbonic anhydrase" evidence="11">
    <location>
        <begin position="17"/>
        <end position="282"/>
    </location>
</feature>
<dbReference type="GO" id="GO:0005886">
    <property type="term" value="C:plasma membrane"/>
    <property type="evidence" value="ECO:0007669"/>
    <property type="project" value="TreeGrafter"/>
</dbReference>
<evidence type="ECO:0000256" key="8">
    <source>
        <dbReference type="ARBA" id="ARBA00023239"/>
    </source>
</evidence>
<organism evidence="12 13">
    <name type="scientific">Crassostrea virginica</name>
    <name type="common">Eastern oyster</name>
    <dbReference type="NCBI Taxonomy" id="6565"/>
    <lineage>
        <taxon>Eukaryota</taxon>
        <taxon>Metazoa</taxon>
        <taxon>Spiralia</taxon>
        <taxon>Lophotrochozoa</taxon>
        <taxon>Mollusca</taxon>
        <taxon>Bivalvia</taxon>
        <taxon>Autobranchia</taxon>
        <taxon>Pteriomorphia</taxon>
        <taxon>Ostreida</taxon>
        <taxon>Ostreoidea</taxon>
        <taxon>Ostreidae</taxon>
        <taxon>Crassostrea</taxon>
    </lineage>
</organism>
<gene>
    <name evidence="13" type="primary">LOC111117514</name>
</gene>
<evidence type="ECO:0000313" key="12">
    <source>
        <dbReference type="Proteomes" id="UP000694844"/>
    </source>
</evidence>
<sequence length="311" mass="35326">MLSWLSFFAVFLIAEAADWHYTGEHGTSDWPHEYPDCGLVRQSPIDFPKTEDMTYDSKLTQFQFTGFDDLSRYSLVLHNNGHTAVIKVTGGDLLVEGGGLPGRFKTAQFHFHWGHSDNEGSEHTFDGHSFPLELHIVNYNEKYGSLADAASKDLDGLAVLGFWYEVSHNNNDDIAPLIEQLSHVPTKGSSVPLTGFNLAQLLPIHNIQSKSHFFRYPGSLTTPPCFQSVVWTMFQQTIPISSQQLSMFRALHEDQELQSDHYLVDNFRPIQPLNGRVIYRNFEVKAVEETQATQTTNPKRDMKINVRMHLV</sequence>
<dbReference type="Gene3D" id="3.10.200.10">
    <property type="entry name" value="Alpha carbonic anhydrase"/>
    <property type="match status" value="1"/>
</dbReference>
<evidence type="ECO:0000256" key="6">
    <source>
        <dbReference type="ARBA" id="ARBA00022833"/>
    </source>
</evidence>
<evidence type="ECO:0000256" key="3">
    <source>
        <dbReference type="ARBA" id="ARBA00012925"/>
    </source>
</evidence>
<comment type="catalytic activity">
    <reaction evidence="9">
        <text>hydrogencarbonate + H(+) = CO2 + H2O</text>
        <dbReference type="Rhea" id="RHEA:10748"/>
        <dbReference type="ChEBI" id="CHEBI:15377"/>
        <dbReference type="ChEBI" id="CHEBI:15378"/>
        <dbReference type="ChEBI" id="CHEBI:16526"/>
        <dbReference type="ChEBI" id="CHEBI:17544"/>
        <dbReference type="EC" id="4.2.1.1"/>
    </reaction>
</comment>
<keyword evidence="12" id="KW-1185">Reference proteome</keyword>
<comment type="subcellular location">
    <subcellularLocation>
        <location evidence="1">Secreted</location>
    </subcellularLocation>
</comment>
<dbReference type="PROSITE" id="PS51144">
    <property type="entry name" value="ALPHA_CA_2"/>
    <property type="match status" value="1"/>
</dbReference>
<keyword evidence="6" id="KW-0862">Zinc</keyword>
<evidence type="ECO:0000256" key="10">
    <source>
        <dbReference type="SAM" id="SignalP"/>
    </source>
</evidence>
<dbReference type="Pfam" id="PF00194">
    <property type="entry name" value="Carb_anhydrase"/>
    <property type="match status" value="1"/>
</dbReference>
<evidence type="ECO:0000256" key="4">
    <source>
        <dbReference type="ARBA" id="ARBA00022525"/>
    </source>
</evidence>
<dbReference type="FunFam" id="3.10.200.10:FF:000003">
    <property type="entry name" value="Carbonic anhydrase 12"/>
    <property type="match status" value="1"/>
</dbReference>
<keyword evidence="8" id="KW-0456">Lyase</keyword>
<feature type="signal peptide" evidence="10">
    <location>
        <begin position="1"/>
        <end position="16"/>
    </location>
</feature>
<dbReference type="GO" id="GO:0005576">
    <property type="term" value="C:extracellular region"/>
    <property type="evidence" value="ECO:0007669"/>
    <property type="project" value="UniProtKB-SubCell"/>
</dbReference>
<dbReference type="EC" id="4.2.1.1" evidence="3"/>
<evidence type="ECO:0000313" key="13">
    <source>
        <dbReference type="RefSeq" id="XP_022312365.1"/>
    </source>
</evidence>
<dbReference type="GO" id="GO:0008270">
    <property type="term" value="F:zinc ion binding"/>
    <property type="evidence" value="ECO:0007669"/>
    <property type="project" value="InterPro"/>
</dbReference>
<dbReference type="SUPFAM" id="SSF51069">
    <property type="entry name" value="Carbonic anhydrase"/>
    <property type="match status" value="1"/>
</dbReference>
<reference evidence="13" key="1">
    <citation type="submission" date="2025-08" db="UniProtKB">
        <authorList>
            <consortium name="RefSeq"/>
        </authorList>
    </citation>
    <scope>IDENTIFICATION</scope>
    <source>
        <tissue evidence="13">Whole sample</tissue>
    </source>
</reference>
<dbReference type="GeneID" id="111117514"/>
<name>A0A8B8C9Q6_CRAVI</name>
<dbReference type="AlphaFoldDB" id="A0A8B8C9Q6"/>
<evidence type="ECO:0000256" key="5">
    <source>
        <dbReference type="ARBA" id="ARBA00022723"/>
    </source>
</evidence>
<dbReference type="KEGG" id="cvn:111117514"/>
<accession>A0A8B8C9Q6</accession>